<evidence type="ECO:0000313" key="3">
    <source>
        <dbReference type="Proteomes" id="UP000620124"/>
    </source>
</evidence>
<accession>A0A8H6XPN8</accession>
<dbReference type="PANTHER" id="PTHR19959">
    <property type="entry name" value="KINESIN LIGHT CHAIN"/>
    <property type="match status" value="1"/>
</dbReference>
<comment type="caution">
    <text evidence="2">The sequence shown here is derived from an EMBL/GenBank/DDBJ whole genome shotgun (WGS) entry which is preliminary data.</text>
</comment>
<reference evidence="2" key="1">
    <citation type="submission" date="2020-05" db="EMBL/GenBank/DDBJ databases">
        <title>Mycena genomes resolve the evolution of fungal bioluminescence.</title>
        <authorList>
            <person name="Tsai I.J."/>
        </authorList>
    </citation>
    <scope>NUCLEOTIDE SEQUENCE</scope>
    <source>
        <strain evidence="2">CCC161011</strain>
    </source>
</reference>
<proteinExistence type="predicted"/>
<protein>
    <recommendedName>
        <fullName evidence="1">CHAT domain-containing protein</fullName>
    </recommendedName>
</protein>
<feature type="domain" description="CHAT" evidence="1">
    <location>
        <begin position="1123"/>
        <end position="1408"/>
    </location>
</feature>
<sequence length="1409" mass="156764">MAKILHLHNIQLKSATAQHEDLPPNMQLSAQLIADGKIFLQTIPVESRGSQNSWELRFDCKIPEFGPIFKVAILRHSETRGTRLLGSVKIGRTEALASVEQKNDFHLLLKKVNLDGPSIRLSADFGVSWSSTTETFGWDSIDVAQFQIDKLDNQIIMDRLEGIHAATDMSSPIDSQELWVIHESILLLSNANKTRAQFLNMLGDVCFLSYQRTGTIVNLNQAICAYGDAVRDDPTEAKYHGDLGVPFRHRFERLGQFHDLNQSLLSLQRAVNLSSDNDLDKAIHLNNFGNSLRSRFEYLGDLGDINKSVLILQEALALRPDEHPDKPSLLCNLGASLLCRFKQLKDLTDMNKSVMIFQQAIALTPDGDPEKPLRLANLGASLLRRFQQFKSPDDINDSVLMIQQAVELTPDSDQNKAAWLYNLGNCLSCRFEQFGDLGDINQSVLVLQQAVQLTPDGHPNKPRWFEGLGNSLSRRFKQCGNLIDLNESVLMFQQAVGLSPYGHSDRAGRLDNLGRSLEDRFQQLRDLNDINKSVLIFQQAVQLTPDEDPKKLIRFTHLGNSLRHRFEQLGDLNDINESVMQYEKAAKLAPDSHPDKPRVFKGLGNSLMRRFQQLGDLGDINKSVLMFQRAAELIPDGDPDRAALLHNFGNSLMCRYERLGDHDDINEAALMYQQAVILIPDSDLSKPTVLSGLGNSLSHRFEQMGYPDDIKKSIWASQQALKLTADGHPDKPTFLNNLGRSLSNRFKHLRDPIDIDKSVMIYQQAVNLIPVGHPNKPASFSNLGISLSYRFEQSKDISDLNESILMLQQAIELTPDGHPDKVGYLNNLGSSLWARFQQLRNPDDHNQMLSHYMSAACLSTGPASTRFYAASMWAKHAQSIQHSSLHHAYSVALGLLPDIAWLGLSIHDRHYHVLAAGRVVRAAVAAAITTAQYHKAVEWFEQGRSVIWDQLLNLRTPVDALREIYPDLADKFVSLSMQLEGAGTRAASPQIIHMDLSSETFQSTAQQYHESAHERDRLLKEIRRLNGFERFLLPKTMSELSLAAEKGPIILLNTSEFRCDALVLTPGLAEEVLHIPLPNFTFEHGQNLAKSMTALVHTGQRGERLGMQREGHVPREVQLATILSDLWSQVVKPVLDGLSITNPSRENLQRIWWCPTGPLSFLPVHAAGLYGDNEAFGSKLSDFVIPSYVPSLSALIKGLQAKPLLEDRLQLLAIAQPSAVGQAYIPGTREELNHIERLATGNVAVMRLEENAATVGSIQQGMKDSRWVHFACHGVQDISAPTQSALLLAGSSQLTLSSIIKLSLPHADFAFLSACQTATGNEGLSEESVHLAAGMLLAGYHGVIATMWSIMDDDAPQVAADVYEHLFRTSPPDPTQAAEALHLAVRKLCKASDGKKSLFHWVPFIHVGF</sequence>
<dbReference type="Pfam" id="PF12770">
    <property type="entry name" value="CHAT"/>
    <property type="match status" value="1"/>
</dbReference>
<dbReference type="SUPFAM" id="SSF48452">
    <property type="entry name" value="TPR-like"/>
    <property type="match status" value="1"/>
</dbReference>
<organism evidence="2 3">
    <name type="scientific">Mycena venus</name>
    <dbReference type="NCBI Taxonomy" id="2733690"/>
    <lineage>
        <taxon>Eukaryota</taxon>
        <taxon>Fungi</taxon>
        <taxon>Dikarya</taxon>
        <taxon>Basidiomycota</taxon>
        <taxon>Agaricomycotina</taxon>
        <taxon>Agaricomycetes</taxon>
        <taxon>Agaricomycetidae</taxon>
        <taxon>Agaricales</taxon>
        <taxon>Marasmiineae</taxon>
        <taxon>Mycenaceae</taxon>
        <taxon>Mycena</taxon>
    </lineage>
</organism>
<dbReference type="PANTHER" id="PTHR19959:SF119">
    <property type="entry name" value="FUNGAL LIPASE-LIKE DOMAIN-CONTAINING PROTEIN"/>
    <property type="match status" value="1"/>
</dbReference>
<evidence type="ECO:0000259" key="1">
    <source>
        <dbReference type="Pfam" id="PF12770"/>
    </source>
</evidence>
<dbReference type="InterPro" id="IPR024983">
    <property type="entry name" value="CHAT_dom"/>
</dbReference>
<dbReference type="EMBL" id="JACAZI010000013">
    <property type="protein sequence ID" value="KAF7345663.1"/>
    <property type="molecule type" value="Genomic_DNA"/>
</dbReference>
<dbReference type="SUPFAM" id="SSF81901">
    <property type="entry name" value="HCP-like"/>
    <property type="match status" value="1"/>
</dbReference>
<dbReference type="InterPro" id="IPR011990">
    <property type="entry name" value="TPR-like_helical_dom_sf"/>
</dbReference>
<dbReference type="Proteomes" id="UP000620124">
    <property type="component" value="Unassembled WGS sequence"/>
</dbReference>
<dbReference type="OrthoDB" id="9991317at2759"/>
<dbReference type="Gene3D" id="1.25.40.10">
    <property type="entry name" value="Tetratricopeptide repeat domain"/>
    <property type="match status" value="4"/>
</dbReference>
<keyword evidence="3" id="KW-1185">Reference proteome</keyword>
<gene>
    <name evidence="2" type="ORF">MVEN_01585900</name>
</gene>
<name>A0A8H6XPN8_9AGAR</name>
<evidence type="ECO:0000313" key="2">
    <source>
        <dbReference type="EMBL" id="KAF7345663.1"/>
    </source>
</evidence>